<reference evidence="2 3" key="1">
    <citation type="journal article" date="2012" name="J. Bacteriol.">
        <title>Complete genome sequences of Desulfosporosinus orientis DSM765T, Desulfosporosinus youngiae DSM17734T, Desulfosporosinus meridiei DSM13257T, and Desulfosporosinus acidiphilus DSM22704T.</title>
        <authorList>
            <person name="Pester M."/>
            <person name="Brambilla E."/>
            <person name="Alazard D."/>
            <person name="Rattei T."/>
            <person name="Weinmaier T."/>
            <person name="Han J."/>
            <person name="Lucas S."/>
            <person name="Lapidus A."/>
            <person name="Cheng J.F."/>
            <person name="Goodwin L."/>
            <person name="Pitluck S."/>
            <person name="Peters L."/>
            <person name="Ovchinnikova G."/>
            <person name="Teshima H."/>
            <person name="Detter J.C."/>
            <person name="Han C.S."/>
            <person name="Tapia R."/>
            <person name="Land M.L."/>
            <person name="Hauser L."/>
            <person name="Kyrpides N.C."/>
            <person name="Ivanova N.N."/>
            <person name="Pagani I."/>
            <person name="Huntmann M."/>
            <person name="Wei C.L."/>
            <person name="Davenport K.W."/>
            <person name="Daligault H."/>
            <person name="Chain P.S."/>
            <person name="Chen A."/>
            <person name="Mavromatis K."/>
            <person name="Markowitz V."/>
            <person name="Szeto E."/>
            <person name="Mikhailova N."/>
            <person name="Pati A."/>
            <person name="Wagner M."/>
            <person name="Woyke T."/>
            <person name="Ollivier B."/>
            <person name="Klenk H.P."/>
            <person name="Spring S."/>
            <person name="Loy A."/>
        </authorList>
    </citation>
    <scope>NUCLEOTIDE SEQUENCE [LARGE SCALE GENOMIC DNA]</scope>
    <source>
        <strain evidence="3">DSM 22704 / JCM 16185 / SJ4</strain>
    </source>
</reference>
<dbReference type="STRING" id="646529.Desaci_3426"/>
<evidence type="ECO:0000313" key="3">
    <source>
        <dbReference type="Proteomes" id="UP000002892"/>
    </source>
</evidence>
<dbReference type="eggNOG" id="COG3290">
    <property type="taxonomic scope" value="Bacteria"/>
</dbReference>
<feature type="transmembrane region" description="Helical" evidence="1">
    <location>
        <begin position="122"/>
        <end position="142"/>
    </location>
</feature>
<feature type="transmembrane region" description="Helical" evidence="1">
    <location>
        <begin position="6"/>
        <end position="27"/>
    </location>
</feature>
<sequence length="157" mass="17689">MNSMPFISLIFQGIPEQIALTVLAFTIANAKMKWPKIVTIGTCLAIAAYLVRKLPVPFGLHTIILIILLFLFLVFWAKGDIAISFLGSTLGFLILIGYELVCVSTLIKIFNIDPDTLMTNLIPRILIFEPQVILLFLTAFLLEKYRKRGFIGKHESF</sequence>
<dbReference type="OrthoDB" id="1797780at2"/>
<dbReference type="Proteomes" id="UP000002892">
    <property type="component" value="Chromosome"/>
</dbReference>
<dbReference type="EMBL" id="CP003639">
    <property type="protein sequence ID" value="AFM42316.1"/>
    <property type="molecule type" value="Genomic_DNA"/>
</dbReference>
<feature type="transmembrane region" description="Helical" evidence="1">
    <location>
        <begin position="34"/>
        <end position="52"/>
    </location>
</feature>
<dbReference type="HOGENOM" id="CLU_135084_0_1_9"/>
<feature type="transmembrane region" description="Helical" evidence="1">
    <location>
        <begin position="89"/>
        <end position="110"/>
    </location>
</feature>
<keyword evidence="1" id="KW-1133">Transmembrane helix</keyword>
<keyword evidence="3" id="KW-1185">Reference proteome</keyword>
<dbReference type="KEGG" id="dai:Desaci_3426"/>
<name>I4D942_DESAJ</name>
<proteinExistence type="predicted"/>
<gene>
    <name evidence="2" type="ordered locus">Desaci_3426</name>
</gene>
<keyword evidence="1" id="KW-0472">Membrane</keyword>
<accession>I4D942</accession>
<organism evidence="2 3">
    <name type="scientific">Desulfosporosinus acidiphilus (strain DSM 22704 / JCM 16185 / SJ4)</name>
    <dbReference type="NCBI Taxonomy" id="646529"/>
    <lineage>
        <taxon>Bacteria</taxon>
        <taxon>Bacillati</taxon>
        <taxon>Bacillota</taxon>
        <taxon>Clostridia</taxon>
        <taxon>Eubacteriales</taxon>
        <taxon>Desulfitobacteriaceae</taxon>
        <taxon>Desulfosporosinus</taxon>
    </lineage>
</organism>
<dbReference type="AlphaFoldDB" id="I4D942"/>
<protein>
    <submittedName>
        <fullName evidence="2">Uncharacterized protein</fullName>
    </submittedName>
</protein>
<feature type="transmembrane region" description="Helical" evidence="1">
    <location>
        <begin position="58"/>
        <end position="77"/>
    </location>
</feature>
<evidence type="ECO:0000256" key="1">
    <source>
        <dbReference type="SAM" id="Phobius"/>
    </source>
</evidence>
<evidence type="ECO:0000313" key="2">
    <source>
        <dbReference type="EMBL" id="AFM42316.1"/>
    </source>
</evidence>
<keyword evidence="1" id="KW-0812">Transmembrane</keyword>